<feature type="transmembrane region" description="Helical" evidence="1">
    <location>
        <begin position="21"/>
        <end position="45"/>
    </location>
</feature>
<keyword evidence="1" id="KW-0812">Transmembrane</keyword>
<dbReference type="HOGENOM" id="CLU_1553117_0_0_0"/>
<proteinExistence type="predicted"/>
<dbReference type="EMBL" id="CP003130">
    <property type="protein sequence ID" value="AEU38691.1"/>
    <property type="molecule type" value="Genomic_DNA"/>
</dbReference>
<evidence type="ECO:0000256" key="1">
    <source>
        <dbReference type="SAM" id="Phobius"/>
    </source>
</evidence>
<keyword evidence="3" id="KW-1185">Reference proteome</keyword>
<dbReference type="KEGG" id="gma:AciX8_4418"/>
<feature type="transmembrane region" description="Helical" evidence="1">
    <location>
        <begin position="65"/>
        <end position="82"/>
    </location>
</feature>
<dbReference type="Proteomes" id="UP000007113">
    <property type="component" value="Chromosome"/>
</dbReference>
<organism evidence="2 3">
    <name type="scientific">Granulicella mallensis (strain ATCC BAA-1857 / DSM 23137 / MP5ACTX8)</name>
    <dbReference type="NCBI Taxonomy" id="682795"/>
    <lineage>
        <taxon>Bacteria</taxon>
        <taxon>Pseudomonadati</taxon>
        <taxon>Acidobacteriota</taxon>
        <taxon>Terriglobia</taxon>
        <taxon>Terriglobales</taxon>
        <taxon>Acidobacteriaceae</taxon>
        <taxon>Granulicella</taxon>
    </lineage>
</organism>
<evidence type="ECO:0000313" key="2">
    <source>
        <dbReference type="EMBL" id="AEU38691.1"/>
    </source>
</evidence>
<dbReference type="AlphaFoldDB" id="G8NU56"/>
<keyword evidence="1" id="KW-0472">Membrane</keyword>
<reference evidence="2 3" key="1">
    <citation type="submission" date="2011-11" db="EMBL/GenBank/DDBJ databases">
        <title>Complete sequence of Granulicella mallensis MP5ACTX8.</title>
        <authorList>
            <consortium name="US DOE Joint Genome Institute"/>
            <person name="Lucas S."/>
            <person name="Copeland A."/>
            <person name="Lapidus A."/>
            <person name="Cheng J.-F."/>
            <person name="Goodwin L."/>
            <person name="Pitluck S."/>
            <person name="Peters L."/>
            <person name="Lu M."/>
            <person name="Detter J.C."/>
            <person name="Han C."/>
            <person name="Tapia R."/>
            <person name="Land M."/>
            <person name="Hauser L."/>
            <person name="Kyrpides N."/>
            <person name="Ivanova N."/>
            <person name="Mikhailova N."/>
            <person name="Pagani I."/>
            <person name="Rawat S."/>
            <person name="Mannisto M."/>
            <person name="Haggblom M."/>
            <person name="Woyke T."/>
        </authorList>
    </citation>
    <scope>NUCLEOTIDE SEQUENCE [LARGE SCALE GENOMIC DNA]</scope>
    <source>
        <strain evidence="3">ATCC BAA-1857 / DSM 23137 / MP5ACTX8</strain>
    </source>
</reference>
<gene>
    <name evidence="2" type="ordered locus">AciX8_4418</name>
</gene>
<dbReference type="STRING" id="682795.AciX8_4418"/>
<protein>
    <recommendedName>
        <fullName evidence="4">Transmembrane protein</fullName>
    </recommendedName>
</protein>
<accession>G8NU56</accession>
<dbReference type="RefSeq" id="WP_014267562.1">
    <property type="nucleotide sequence ID" value="NC_016631.1"/>
</dbReference>
<name>G8NU56_GRAMM</name>
<keyword evidence="1" id="KW-1133">Transmembrane helix</keyword>
<evidence type="ECO:0008006" key="4">
    <source>
        <dbReference type="Google" id="ProtNLM"/>
    </source>
</evidence>
<feature type="transmembrane region" description="Helical" evidence="1">
    <location>
        <begin position="135"/>
        <end position="155"/>
    </location>
</feature>
<evidence type="ECO:0000313" key="3">
    <source>
        <dbReference type="Proteomes" id="UP000007113"/>
    </source>
</evidence>
<sequence length="172" mass="19102">MNEGVILNETRQTRPPLATIICIYLIVTAFVPLSLLWIYLFGWFHSLSNGSHASLSFHPVLPHSPLAWVSCALAIAGAIALWQLRHLAFVLLAIRLGLSLFTQVSTLTDRSSSFMRLTATMPRVVAESTVMRNTYLLIAAQWLISALIVWYVYGLTSPKPSGSRQGLPNHRT</sequence>